<dbReference type="EMBL" id="JAIWYP010000012">
    <property type="protein sequence ID" value="KAH3724745.1"/>
    <property type="molecule type" value="Genomic_DNA"/>
</dbReference>
<reference evidence="1" key="1">
    <citation type="journal article" date="2019" name="bioRxiv">
        <title>The Genome of the Zebra Mussel, Dreissena polymorpha: A Resource for Invasive Species Research.</title>
        <authorList>
            <person name="McCartney M.A."/>
            <person name="Auch B."/>
            <person name="Kono T."/>
            <person name="Mallez S."/>
            <person name="Zhang Y."/>
            <person name="Obille A."/>
            <person name="Becker A."/>
            <person name="Abrahante J.E."/>
            <person name="Garbe J."/>
            <person name="Badalamenti J.P."/>
            <person name="Herman A."/>
            <person name="Mangelson H."/>
            <person name="Liachko I."/>
            <person name="Sullivan S."/>
            <person name="Sone E.D."/>
            <person name="Koren S."/>
            <person name="Silverstein K.A.T."/>
            <person name="Beckman K.B."/>
            <person name="Gohl D.M."/>
        </authorList>
    </citation>
    <scope>NUCLEOTIDE SEQUENCE</scope>
    <source>
        <strain evidence="1">Duluth1</strain>
        <tissue evidence="1">Whole animal</tissue>
    </source>
</reference>
<organism evidence="1 2">
    <name type="scientific">Dreissena polymorpha</name>
    <name type="common">Zebra mussel</name>
    <name type="synonym">Mytilus polymorpha</name>
    <dbReference type="NCBI Taxonomy" id="45954"/>
    <lineage>
        <taxon>Eukaryota</taxon>
        <taxon>Metazoa</taxon>
        <taxon>Spiralia</taxon>
        <taxon>Lophotrochozoa</taxon>
        <taxon>Mollusca</taxon>
        <taxon>Bivalvia</taxon>
        <taxon>Autobranchia</taxon>
        <taxon>Heteroconchia</taxon>
        <taxon>Euheterodonta</taxon>
        <taxon>Imparidentia</taxon>
        <taxon>Neoheterodontei</taxon>
        <taxon>Myida</taxon>
        <taxon>Dreissenoidea</taxon>
        <taxon>Dreissenidae</taxon>
        <taxon>Dreissena</taxon>
    </lineage>
</organism>
<name>A0A9D4CI43_DREPO</name>
<dbReference type="AlphaFoldDB" id="A0A9D4CI43"/>
<protein>
    <submittedName>
        <fullName evidence="1">Uncharacterized protein</fullName>
    </submittedName>
</protein>
<sequence>MTAVRLQQTSIRSRKLAGETGCRISPIIHLSAIRLQINPGIQTAPIETYNVHAKEFGDDEIPVIVVALKVTVDDFSIVSGIVHALVI</sequence>
<accession>A0A9D4CI43</accession>
<keyword evidence="2" id="KW-1185">Reference proteome</keyword>
<comment type="caution">
    <text evidence="1">The sequence shown here is derived from an EMBL/GenBank/DDBJ whole genome shotgun (WGS) entry which is preliminary data.</text>
</comment>
<evidence type="ECO:0000313" key="1">
    <source>
        <dbReference type="EMBL" id="KAH3724745.1"/>
    </source>
</evidence>
<proteinExistence type="predicted"/>
<gene>
    <name evidence="1" type="ORF">DPMN_050569</name>
</gene>
<evidence type="ECO:0000313" key="2">
    <source>
        <dbReference type="Proteomes" id="UP000828390"/>
    </source>
</evidence>
<dbReference type="Proteomes" id="UP000828390">
    <property type="component" value="Unassembled WGS sequence"/>
</dbReference>
<reference evidence="1" key="2">
    <citation type="submission" date="2020-11" db="EMBL/GenBank/DDBJ databases">
        <authorList>
            <person name="McCartney M.A."/>
            <person name="Auch B."/>
            <person name="Kono T."/>
            <person name="Mallez S."/>
            <person name="Becker A."/>
            <person name="Gohl D.M."/>
            <person name="Silverstein K.A.T."/>
            <person name="Koren S."/>
            <person name="Bechman K.B."/>
            <person name="Herman A."/>
            <person name="Abrahante J.E."/>
            <person name="Garbe J."/>
        </authorList>
    </citation>
    <scope>NUCLEOTIDE SEQUENCE</scope>
    <source>
        <strain evidence="1">Duluth1</strain>
        <tissue evidence="1">Whole animal</tissue>
    </source>
</reference>